<dbReference type="InterPro" id="IPR010982">
    <property type="entry name" value="Lambda_DNA-bd_dom_sf"/>
</dbReference>
<dbReference type="SUPFAM" id="SSF47413">
    <property type="entry name" value="lambda repressor-like DNA-binding domains"/>
    <property type="match status" value="1"/>
</dbReference>
<gene>
    <name evidence="5" type="ORF">ACFFVD_14675</name>
</gene>
<dbReference type="PANTHER" id="PTHR46797">
    <property type="entry name" value="HTH-TYPE TRANSCRIPTIONAL REGULATOR"/>
    <property type="match status" value="1"/>
</dbReference>
<dbReference type="InterPro" id="IPR050807">
    <property type="entry name" value="TransReg_Diox_bact_type"/>
</dbReference>
<evidence type="ECO:0000313" key="5">
    <source>
        <dbReference type="EMBL" id="MFB9261042.1"/>
    </source>
</evidence>
<dbReference type="InterPro" id="IPR001387">
    <property type="entry name" value="Cro/C1-type_HTH"/>
</dbReference>
<protein>
    <submittedName>
        <fullName evidence="5">Helix-turn-helix domain-containing protein</fullName>
    </submittedName>
</protein>
<name>A0ABV5JTJ1_9ACTN</name>
<evidence type="ECO:0000256" key="3">
    <source>
        <dbReference type="ARBA" id="ARBA00023163"/>
    </source>
</evidence>
<evidence type="ECO:0000256" key="1">
    <source>
        <dbReference type="ARBA" id="ARBA00023015"/>
    </source>
</evidence>
<evidence type="ECO:0000313" key="6">
    <source>
        <dbReference type="Proteomes" id="UP001589700"/>
    </source>
</evidence>
<proteinExistence type="predicted"/>
<keyword evidence="3" id="KW-0804">Transcription</keyword>
<comment type="caution">
    <text evidence="5">The sequence shown here is derived from an EMBL/GenBank/DDBJ whole genome shotgun (WGS) entry which is preliminary data.</text>
</comment>
<dbReference type="EMBL" id="JBHMDY010000012">
    <property type="protein sequence ID" value="MFB9261042.1"/>
    <property type="molecule type" value="Genomic_DNA"/>
</dbReference>
<keyword evidence="1" id="KW-0805">Transcription regulation</keyword>
<feature type="domain" description="HTH cro/C1-type" evidence="4">
    <location>
        <begin position="14"/>
        <end position="68"/>
    </location>
</feature>
<reference evidence="5 6" key="1">
    <citation type="submission" date="2024-09" db="EMBL/GenBank/DDBJ databases">
        <authorList>
            <person name="Sun Q."/>
            <person name="Mori K."/>
        </authorList>
    </citation>
    <scope>NUCLEOTIDE SEQUENCE [LARGE SCALE GENOMIC DNA]</scope>
    <source>
        <strain evidence="5 6">CCM 7659</strain>
    </source>
</reference>
<dbReference type="PANTHER" id="PTHR46797:SF23">
    <property type="entry name" value="HTH-TYPE TRANSCRIPTIONAL REGULATOR SUTR"/>
    <property type="match status" value="1"/>
</dbReference>
<dbReference type="CDD" id="cd00093">
    <property type="entry name" value="HTH_XRE"/>
    <property type="match status" value="1"/>
</dbReference>
<dbReference type="SMART" id="SM00530">
    <property type="entry name" value="HTH_XRE"/>
    <property type="match status" value="1"/>
</dbReference>
<dbReference type="RefSeq" id="WP_182631938.1">
    <property type="nucleotide sequence ID" value="NZ_JAALDM010000101.1"/>
</dbReference>
<dbReference type="Proteomes" id="UP001589700">
    <property type="component" value="Unassembled WGS sequence"/>
</dbReference>
<evidence type="ECO:0000259" key="4">
    <source>
        <dbReference type="PROSITE" id="PS50943"/>
    </source>
</evidence>
<organism evidence="5 6">
    <name type="scientific">Dietzia aerolata</name>
    <dbReference type="NCBI Taxonomy" id="595984"/>
    <lineage>
        <taxon>Bacteria</taxon>
        <taxon>Bacillati</taxon>
        <taxon>Actinomycetota</taxon>
        <taxon>Actinomycetes</taxon>
        <taxon>Mycobacteriales</taxon>
        <taxon>Dietziaceae</taxon>
        <taxon>Dietzia</taxon>
    </lineage>
</organism>
<dbReference type="Pfam" id="PF01381">
    <property type="entry name" value="HTH_3"/>
    <property type="match status" value="1"/>
</dbReference>
<sequence>MRDDEIQSEFGRRVRRARQAVGLSQEELAHRSGLHRTYVGSVERGERNIGLLNITALATVLDVDASIFVDGLWRAPAEDTW</sequence>
<dbReference type="Gene3D" id="1.10.260.40">
    <property type="entry name" value="lambda repressor-like DNA-binding domains"/>
    <property type="match status" value="1"/>
</dbReference>
<evidence type="ECO:0000256" key="2">
    <source>
        <dbReference type="ARBA" id="ARBA00023125"/>
    </source>
</evidence>
<keyword evidence="2" id="KW-0238">DNA-binding</keyword>
<dbReference type="PROSITE" id="PS50943">
    <property type="entry name" value="HTH_CROC1"/>
    <property type="match status" value="1"/>
</dbReference>
<accession>A0ABV5JTJ1</accession>
<keyword evidence="6" id="KW-1185">Reference proteome</keyword>